<name>A0A1H1CIL9_9ACTN</name>
<gene>
    <name evidence="2" type="ORF">SAMN04489764_1495</name>
</gene>
<accession>A0A1H1CIL9</accession>
<feature type="region of interest" description="Disordered" evidence="1">
    <location>
        <begin position="124"/>
        <end position="240"/>
    </location>
</feature>
<sequence>MRQRQRASVYFAVERSPSTAPTTALPIRVSTGVPAGPAEQPGSPVFPLFDPSRCPMLLSPDRSVPRSWPLRRVHTARQVLHRLVSVRRSTGLSGRGLPLRSIVTDLFAKHPVWLMQSWLDRRTRRRPETDQAWSLQIDQSRSDGSAAEGHSGTDGVGLPPALTDKRHAPCGVGHGIAPSRREHELRKPCIPRPTASSPSQASRPIEPSAFIGLGSGGRHPTPLTEHGPTPHHRLGDHHPGAGIGARCRSFCHDGISRVCRSAGESINTRTTPARPRRSESRPTPKHQSQTDNPADVSRETAGPDHRSPPQKPPSNQEHISQPERRRKHQHTHYPRSTPALRKQTDTETPKPDRQPSRRFT</sequence>
<reference evidence="2 3" key="1">
    <citation type="submission" date="2016-10" db="EMBL/GenBank/DDBJ databases">
        <authorList>
            <person name="de Groot N.N."/>
        </authorList>
    </citation>
    <scope>NUCLEOTIDE SEQUENCE [LARGE SCALE GENOMIC DNA]</scope>
    <source>
        <strain evidence="2 3">DSM 43794</strain>
    </source>
</reference>
<proteinExistence type="predicted"/>
<dbReference type="EMBL" id="FNKK01000002">
    <property type="protein sequence ID" value="SDQ64045.1"/>
    <property type="molecule type" value="Genomic_DNA"/>
</dbReference>
<feature type="compositionally biased region" description="Basic residues" evidence="1">
    <location>
        <begin position="324"/>
        <end position="333"/>
    </location>
</feature>
<feature type="compositionally biased region" description="Polar residues" evidence="1">
    <location>
        <begin position="131"/>
        <end position="143"/>
    </location>
</feature>
<feature type="compositionally biased region" description="Basic and acidic residues" evidence="1">
    <location>
        <begin position="342"/>
        <end position="360"/>
    </location>
</feature>
<feature type="compositionally biased region" description="Basic and acidic residues" evidence="1">
    <location>
        <begin position="296"/>
        <end position="307"/>
    </location>
</feature>
<protein>
    <submittedName>
        <fullName evidence="2">Uncharacterized protein</fullName>
    </submittedName>
</protein>
<evidence type="ECO:0000256" key="1">
    <source>
        <dbReference type="SAM" id="MobiDB-lite"/>
    </source>
</evidence>
<dbReference type="AlphaFoldDB" id="A0A1H1CIL9"/>
<keyword evidence="3" id="KW-1185">Reference proteome</keyword>
<organism evidence="2 3">
    <name type="scientific">Thermostaphylospora chromogena</name>
    <dbReference type="NCBI Taxonomy" id="35622"/>
    <lineage>
        <taxon>Bacteria</taxon>
        <taxon>Bacillati</taxon>
        <taxon>Actinomycetota</taxon>
        <taxon>Actinomycetes</taxon>
        <taxon>Streptosporangiales</taxon>
        <taxon>Thermomonosporaceae</taxon>
        <taxon>Thermostaphylospora</taxon>
    </lineage>
</organism>
<feature type="region of interest" description="Disordered" evidence="1">
    <location>
        <begin position="262"/>
        <end position="360"/>
    </location>
</feature>
<dbReference type="Proteomes" id="UP000217103">
    <property type="component" value="Unassembled WGS sequence"/>
</dbReference>
<evidence type="ECO:0000313" key="3">
    <source>
        <dbReference type="Proteomes" id="UP000217103"/>
    </source>
</evidence>
<evidence type="ECO:0000313" key="2">
    <source>
        <dbReference type="EMBL" id="SDQ64045.1"/>
    </source>
</evidence>